<sequence>MTNTPSVDRIIRDIHHSLVHLKESGCTGFDCSSRSLEILGGLGWPATETSGKHDETLADIRADLGDCTRCGLSASRNHIVFGEGAENARLVFVGEGPGFDEDRCGRPFVGAAGQLLTRIIAAMQLTREAVYICNVIKCHPPGNRDPEPEEIRHCLPFLKRQLAVIRPRVICALGRVAAQTLLDTQAPISRLRGRFHDFMGIAVMPTFHPAYLLRNSEKKREVWEDVQQIMKRLE</sequence>
<comment type="similarity">
    <text evidence="2">Belongs to the uracil-DNA glycosylase (UDG) superfamily. Type 4 (UDGa) family.</text>
</comment>
<dbReference type="EC" id="3.2.2.27" evidence="3"/>
<evidence type="ECO:0000313" key="13">
    <source>
        <dbReference type="EMBL" id="BBO72749.1"/>
    </source>
</evidence>
<dbReference type="KEGG" id="dwd:DSCW_01660"/>
<keyword evidence="11" id="KW-0234">DNA repair</keyword>
<evidence type="ECO:0000256" key="4">
    <source>
        <dbReference type="ARBA" id="ARBA00019403"/>
    </source>
</evidence>
<keyword evidence="9" id="KW-0408">Iron</keyword>
<keyword evidence="14" id="KW-1185">Reference proteome</keyword>
<evidence type="ECO:0000256" key="1">
    <source>
        <dbReference type="ARBA" id="ARBA00001400"/>
    </source>
</evidence>
<dbReference type="InterPro" id="IPR005122">
    <property type="entry name" value="Uracil-DNA_glycosylase-like"/>
</dbReference>
<proteinExistence type="inferred from homology"/>
<keyword evidence="7" id="KW-0227">DNA damage</keyword>
<dbReference type="SMART" id="SM00987">
    <property type="entry name" value="UreE_C"/>
    <property type="match status" value="1"/>
</dbReference>
<organism evidence="13 14">
    <name type="scientific">Desulfosarcina widdelii</name>
    <dbReference type="NCBI Taxonomy" id="947919"/>
    <lineage>
        <taxon>Bacteria</taxon>
        <taxon>Pseudomonadati</taxon>
        <taxon>Thermodesulfobacteriota</taxon>
        <taxon>Desulfobacteria</taxon>
        <taxon>Desulfobacterales</taxon>
        <taxon>Desulfosarcinaceae</taxon>
        <taxon>Desulfosarcina</taxon>
    </lineage>
</organism>
<evidence type="ECO:0000256" key="2">
    <source>
        <dbReference type="ARBA" id="ARBA00006521"/>
    </source>
</evidence>
<reference evidence="13 14" key="1">
    <citation type="submission" date="2019-11" db="EMBL/GenBank/DDBJ databases">
        <title>Comparative genomics of hydrocarbon-degrading Desulfosarcina strains.</title>
        <authorList>
            <person name="Watanabe M."/>
            <person name="Kojima H."/>
            <person name="Fukui M."/>
        </authorList>
    </citation>
    <scope>NUCLEOTIDE SEQUENCE [LARGE SCALE GENOMIC DNA]</scope>
    <source>
        <strain evidence="13 14">PP31</strain>
    </source>
</reference>
<evidence type="ECO:0000256" key="6">
    <source>
        <dbReference type="ARBA" id="ARBA00022723"/>
    </source>
</evidence>
<dbReference type="SUPFAM" id="SSF52141">
    <property type="entry name" value="Uracil-DNA glycosylase-like"/>
    <property type="match status" value="1"/>
</dbReference>
<dbReference type="InterPro" id="IPR051536">
    <property type="entry name" value="UDG_Type-4/5"/>
</dbReference>
<evidence type="ECO:0000256" key="8">
    <source>
        <dbReference type="ARBA" id="ARBA00022801"/>
    </source>
</evidence>
<dbReference type="InterPro" id="IPR036895">
    <property type="entry name" value="Uracil-DNA_glycosylase-like_sf"/>
</dbReference>
<dbReference type="InterPro" id="IPR005273">
    <property type="entry name" value="Ura-DNA_glyco_family4"/>
</dbReference>
<dbReference type="GO" id="GO:0004844">
    <property type="term" value="F:uracil DNA N-glycosylase activity"/>
    <property type="evidence" value="ECO:0007669"/>
    <property type="project" value="UniProtKB-EC"/>
</dbReference>
<dbReference type="Proteomes" id="UP000427769">
    <property type="component" value="Chromosome"/>
</dbReference>
<dbReference type="GO" id="GO:0051539">
    <property type="term" value="F:4 iron, 4 sulfur cluster binding"/>
    <property type="evidence" value="ECO:0007669"/>
    <property type="project" value="UniProtKB-KW"/>
</dbReference>
<evidence type="ECO:0000256" key="10">
    <source>
        <dbReference type="ARBA" id="ARBA00023014"/>
    </source>
</evidence>
<keyword evidence="5" id="KW-0004">4Fe-4S</keyword>
<evidence type="ECO:0000256" key="11">
    <source>
        <dbReference type="ARBA" id="ARBA00023204"/>
    </source>
</evidence>
<dbReference type="PANTHER" id="PTHR33693:SF1">
    <property type="entry name" value="TYPE-4 URACIL-DNA GLYCOSYLASE"/>
    <property type="match status" value="1"/>
</dbReference>
<dbReference type="OrthoDB" id="5290748at2"/>
<dbReference type="Gene3D" id="3.40.470.10">
    <property type="entry name" value="Uracil-DNA glycosylase-like domain"/>
    <property type="match status" value="1"/>
</dbReference>
<feature type="domain" description="Uracil-DNA glycosylase-like" evidence="12">
    <location>
        <begin position="81"/>
        <end position="227"/>
    </location>
</feature>
<dbReference type="Pfam" id="PF03167">
    <property type="entry name" value="UDG"/>
    <property type="match status" value="1"/>
</dbReference>
<dbReference type="RefSeq" id="WP_155301926.1">
    <property type="nucleotide sequence ID" value="NZ_AP021875.1"/>
</dbReference>
<dbReference type="SMART" id="SM00986">
    <property type="entry name" value="UDG"/>
    <property type="match status" value="1"/>
</dbReference>
<dbReference type="EMBL" id="AP021875">
    <property type="protein sequence ID" value="BBO72749.1"/>
    <property type="molecule type" value="Genomic_DNA"/>
</dbReference>
<evidence type="ECO:0000256" key="7">
    <source>
        <dbReference type="ARBA" id="ARBA00022763"/>
    </source>
</evidence>
<dbReference type="NCBIfam" id="TIGR00758">
    <property type="entry name" value="UDG_fam4"/>
    <property type="match status" value="1"/>
</dbReference>
<dbReference type="CDD" id="cd10030">
    <property type="entry name" value="UDG-F4_TTUDGA_SPO1dp_like"/>
    <property type="match status" value="1"/>
</dbReference>
<gene>
    <name evidence="13" type="ORF">DSCW_01660</name>
</gene>
<evidence type="ECO:0000313" key="14">
    <source>
        <dbReference type="Proteomes" id="UP000427769"/>
    </source>
</evidence>
<dbReference type="PANTHER" id="PTHR33693">
    <property type="entry name" value="TYPE-5 URACIL-DNA GLYCOSYLASE"/>
    <property type="match status" value="1"/>
</dbReference>
<evidence type="ECO:0000256" key="5">
    <source>
        <dbReference type="ARBA" id="ARBA00022485"/>
    </source>
</evidence>
<name>A0A5K7YXJ5_9BACT</name>
<comment type="catalytic activity">
    <reaction evidence="1">
        <text>Hydrolyzes single-stranded DNA or mismatched double-stranded DNA and polynucleotides, releasing free uracil.</text>
        <dbReference type="EC" id="3.2.2.27"/>
    </reaction>
</comment>
<evidence type="ECO:0000256" key="9">
    <source>
        <dbReference type="ARBA" id="ARBA00023004"/>
    </source>
</evidence>
<evidence type="ECO:0000256" key="3">
    <source>
        <dbReference type="ARBA" id="ARBA00012030"/>
    </source>
</evidence>
<evidence type="ECO:0000259" key="12">
    <source>
        <dbReference type="SMART" id="SM00986"/>
    </source>
</evidence>
<protein>
    <recommendedName>
        <fullName evidence="4">Type-4 uracil-DNA glycosylase</fullName>
        <ecNumber evidence="3">3.2.2.27</ecNumber>
    </recommendedName>
</protein>
<dbReference type="GO" id="GO:0006281">
    <property type="term" value="P:DNA repair"/>
    <property type="evidence" value="ECO:0007669"/>
    <property type="project" value="UniProtKB-KW"/>
</dbReference>
<keyword evidence="10" id="KW-0411">Iron-sulfur</keyword>
<accession>A0A5K7YXJ5</accession>
<keyword evidence="8" id="KW-0378">Hydrolase</keyword>
<dbReference type="GO" id="GO:0046872">
    <property type="term" value="F:metal ion binding"/>
    <property type="evidence" value="ECO:0007669"/>
    <property type="project" value="UniProtKB-KW"/>
</dbReference>
<dbReference type="AlphaFoldDB" id="A0A5K7YXJ5"/>
<keyword evidence="6" id="KW-0479">Metal-binding</keyword>